<sequence length="56" mass="6345">MACGILPSEPRTQTIAFRHDPNYVDDSSRDSPRVKHRSAAKPLSTVTEHAKRRMLI</sequence>
<dbReference type="Proteomes" id="UP000325313">
    <property type="component" value="Unassembled WGS sequence"/>
</dbReference>
<accession>A0A5B0RQI3</accession>
<dbReference type="Proteomes" id="UP000324748">
    <property type="component" value="Unassembled WGS sequence"/>
</dbReference>
<name>A0A5B0RQI3_PUCGR</name>
<proteinExistence type="predicted"/>
<evidence type="ECO:0000313" key="2">
    <source>
        <dbReference type="EMBL" id="KAA1085319.1"/>
    </source>
</evidence>
<protein>
    <submittedName>
        <fullName evidence="3">Uncharacterized protein</fullName>
    </submittedName>
</protein>
<comment type="caution">
    <text evidence="3">The sequence shown here is derived from an EMBL/GenBank/DDBJ whole genome shotgun (WGS) entry which is preliminary data.</text>
</comment>
<evidence type="ECO:0000256" key="1">
    <source>
        <dbReference type="SAM" id="MobiDB-lite"/>
    </source>
</evidence>
<dbReference type="EMBL" id="VDEP01000145">
    <property type="protein sequence ID" value="KAA1128060.1"/>
    <property type="molecule type" value="Genomic_DNA"/>
</dbReference>
<reference evidence="4 5" key="1">
    <citation type="submission" date="2019-05" db="EMBL/GenBank/DDBJ databases">
        <title>Emergence of the Ug99 lineage of the wheat stem rust pathogen through somatic hybridization.</title>
        <authorList>
            <person name="Li F."/>
            <person name="Upadhyaya N.M."/>
            <person name="Sperschneider J."/>
            <person name="Matny O."/>
            <person name="Nguyen-Phuc H."/>
            <person name="Mago R."/>
            <person name="Raley C."/>
            <person name="Miller M.E."/>
            <person name="Silverstein K.A.T."/>
            <person name="Henningsen E."/>
            <person name="Hirsch C.D."/>
            <person name="Visser B."/>
            <person name="Pretorius Z.A."/>
            <person name="Steffenson B.J."/>
            <person name="Schwessinger B."/>
            <person name="Dodds P.N."/>
            <person name="Figueroa M."/>
        </authorList>
    </citation>
    <scope>NUCLEOTIDE SEQUENCE [LARGE SCALE GENOMIC DNA]</scope>
    <source>
        <strain evidence="2">21-0</strain>
        <strain evidence="3 5">Ug99</strain>
    </source>
</reference>
<keyword evidence="4" id="KW-1185">Reference proteome</keyword>
<dbReference type="EMBL" id="VSWC01000106">
    <property type="protein sequence ID" value="KAA1085319.1"/>
    <property type="molecule type" value="Genomic_DNA"/>
</dbReference>
<evidence type="ECO:0000313" key="3">
    <source>
        <dbReference type="EMBL" id="KAA1128060.1"/>
    </source>
</evidence>
<evidence type="ECO:0000313" key="4">
    <source>
        <dbReference type="Proteomes" id="UP000324748"/>
    </source>
</evidence>
<organism evidence="3 5">
    <name type="scientific">Puccinia graminis f. sp. tritici</name>
    <dbReference type="NCBI Taxonomy" id="56615"/>
    <lineage>
        <taxon>Eukaryota</taxon>
        <taxon>Fungi</taxon>
        <taxon>Dikarya</taxon>
        <taxon>Basidiomycota</taxon>
        <taxon>Pucciniomycotina</taxon>
        <taxon>Pucciniomycetes</taxon>
        <taxon>Pucciniales</taxon>
        <taxon>Pucciniaceae</taxon>
        <taxon>Puccinia</taxon>
    </lineage>
</organism>
<gene>
    <name evidence="2" type="ORF">PGT21_002968</name>
    <name evidence="3" type="ORF">PGTUg99_017567</name>
</gene>
<evidence type="ECO:0000313" key="5">
    <source>
        <dbReference type="Proteomes" id="UP000325313"/>
    </source>
</evidence>
<feature type="compositionally biased region" description="Basic and acidic residues" evidence="1">
    <location>
        <begin position="17"/>
        <end position="33"/>
    </location>
</feature>
<dbReference type="AlphaFoldDB" id="A0A5B0RQI3"/>
<feature type="region of interest" description="Disordered" evidence="1">
    <location>
        <begin position="1"/>
        <end position="56"/>
    </location>
</feature>